<dbReference type="InterPro" id="IPR002912">
    <property type="entry name" value="ACT_dom"/>
</dbReference>
<organism evidence="3 4">
    <name type="scientific">Sphagnum troendelagicum</name>
    <dbReference type="NCBI Taxonomy" id="128251"/>
    <lineage>
        <taxon>Eukaryota</taxon>
        <taxon>Viridiplantae</taxon>
        <taxon>Streptophyta</taxon>
        <taxon>Embryophyta</taxon>
        <taxon>Bryophyta</taxon>
        <taxon>Sphagnophytina</taxon>
        <taxon>Sphagnopsida</taxon>
        <taxon>Sphagnales</taxon>
        <taxon>Sphagnaceae</taxon>
        <taxon>Sphagnum</taxon>
    </lineage>
</organism>
<dbReference type="Pfam" id="PF24926">
    <property type="entry name" value="ACT_ACR9_C"/>
    <property type="match status" value="1"/>
</dbReference>
<reference evidence="3" key="1">
    <citation type="submission" date="2024-02" db="EMBL/GenBank/DDBJ databases">
        <authorList>
            <consortium name="ELIXIR-Norway"/>
            <consortium name="Elixir Norway"/>
        </authorList>
    </citation>
    <scope>NUCLEOTIDE SEQUENCE</scope>
</reference>
<dbReference type="Pfam" id="PF24931">
    <property type="entry name" value="ACT_ACR9_3rd"/>
    <property type="match status" value="1"/>
</dbReference>
<proteinExistence type="predicted"/>
<accession>A0ABP0UHJ0</accession>
<evidence type="ECO:0000313" key="3">
    <source>
        <dbReference type="EMBL" id="CAK9222208.1"/>
    </source>
</evidence>
<protein>
    <recommendedName>
        <fullName evidence="2">ACT domain-containing protein</fullName>
    </recommendedName>
</protein>
<evidence type="ECO:0000313" key="4">
    <source>
        <dbReference type="Proteomes" id="UP001497512"/>
    </source>
</evidence>
<dbReference type="PANTHER" id="PTHR31096">
    <property type="entry name" value="ACT DOMAIN-CONTAINING PROTEIN ACR4-RELATED"/>
    <property type="match status" value="1"/>
</dbReference>
<dbReference type="Proteomes" id="UP001497512">
    <property type="component" value="Chromosome 4"/>
</dbReference>
<feature type="domain" description="ACT" evidence="2">
    <location>
        <begin position="111"/>
        <end position="184"/>
    </location>
</feature>
<keyword evidence="4" id="KW-1185">Reference proteome</keyword>
<dbReference type="EMBL" id="OZ019896">
    <property type="protein sequence ID" value="CAK9222208.1"/>
    <property type="molecule type" value="Genomic_DNA"/>
</dbReference>
<dbReference type="InterPro" id="IPR040217">
    <property type="entry name" value="ACR1-12"/>
</dbReference>
<dbReference type="InterPro" id="IPR056805">
    <property type="entry name" value="ACT_ACR9/10_C"/>
</dbReference>
<dbReference type="InterPro" id="IPR045865">
    <property type="entry name" value="ACT-like_dom_sf"/>
</dbReference>
<keyword evidence="1" id="KW-0677">Repeat</keyword>
<sequence length="420" mass="46275">MGAFKDESVVVHRGKHEGDPSEITVNCPDKVGLGCDLARTVFEFGLSVVKGDLSTDGRWCFVVLWVVPRVSASTVRWPLLKQGLEDACPSAVGQFLPSPSPPILTSKNMFLLQVCSSDRTGLLHGVAKKLWELELSIHRVKVSTSPDGKAVNLFFVTDNRNELPWKKRVEEVCDQARELLGDTCSHCALSQAGPECGGLICAPLPLQVANNLFAEVPAPLPTEKDESQGGRHTSLGGAHTVVTLDNLTSPVHSLLQVTCKNRKGLLYDCLRTLKDMKLQVAHGRVATENGISVISVFVLRANGRKVTEDDEKKRLCLCMYTEVDHPLQVTVVTRGPDTELHIATPIESCGRGRPRVLHDITLALKQLDICIFKADIGRHAVANRHWEIYRLLLVDRAELSWSSSKIRSLLADRVRHILMG</sequence>
<evidence type="ECO:0000256" key="1">
    <source>
        <dbReference type="ARBA" id="ARBA00022737"/>
    </source>
</evidence>
<name>A0ABP0UHJ0_9BRYO</name>
<dbReference type="PROSITE" id="PS51671">
    <property type="entry name" value="ACT"/>
    <property type="match status" value="1"/>
</dbReference>
<dbReference type="PANTHER" id="PTHR31096:SF65">
    <property type="entry name" value="ACT DOMAIN-CONTAINING PROTEIN ACR9"/>
    <property type="match status" value="1"/>
</dbReference>
<dbReference type="InterPro" id="IPR056816">
    <property type="entry name" value="ACR2/9/10_N"/>
</dbReference>
<evidence type="ECO:0000259" key="2">
    <source>
        <dbReference type="PROSITE" id="PS51671"/>
    </source>
</evidence>
<gene>
    <name evidence="3" type="ORF">CSSPTR1EN2_LOCUS15950</name>
</gene>
<dbReference type="SUPFAM" id="SSF55021">
    <property type="entry name" value="ACT-like"/>
    <property type="match status" value="2"/>
</dbReference>
<dbReference type="Pfam" id="PF24914">
    <property type="entry name" value="ACR10_N"/>
    <property type="match status" value="1"/>
</dbReference>